<name>A0A8S5NRM2_9CAUD</name>
<evidence type="ECO:0000313" key="1">
    <source>
        <dbReference type="EMBL" id="DAD97015.1"/>
    </source>
</evidence>
<protein>
    <submittedName>
        <fullName evidence="1">Uncharacterized protein</fullName>
    </submittedName>
</protein>
<sequence>MAEWICETCVYDPPSACDGKPCCMCDPNDPMLNCYQWKEDAGNMQTEVEKNW</sequence>
<organism evidence="1">
    <name type="scientific">Myoviridae sp. ctr0w28</name>
    <dbReference type="NCBI Taxonomy" id="2826703"/>
    <lineage>
        <taxon>Viruses</taxon>
        <taxon>Duplodnaviria</taxon>
        <taxon>Heunggongvirae</taxon>
        <taxon>Uroviricota</taxon>
        <taxon>Caudoviricetes</taxon>
    </lineage>
</organism>
<accession>A0A8S5NRM2</accession>
<dbReference type="EMBL" id="BK015227">
    <property type="protein sequence ID" value="DAD97015.1"/>
    <property type="molecule type" value="Genomic_DNA"/>
</dbReference>
<proteinExistence type="predicted"/>
<reference evidence="1" key="1">
    <citation type="journal article" date="2021" name="Proc. Natl. Acad. Sci. U.S.A.">
        <title>A Catalog of Tens of Thousands of Viruses from Human Metagenomes Reveals Hidden Associations with Chronic Diseases.</title>
        <authorList>
            <person name="Tisza M.J."/>
            <person name="Buck C.B."/>
        </authorList>
    </citation>
    <scope>NUCLEOTIDE SEQUENCE</scope>
    <source>
        <strain evidence="1">Ctr0w28</strain>
    </source>
</reference>